<comment type="caution">
    <text evidence="2">The sequence shown here is derived from an EMBL/GenBank/DDBJ whole genome shotgun (WGS) entry which is preliminary data.</text>
</comment>
<dbReference type="Proteomes" id="UP000703315">
    <property type="component" value="Unassembled WGS sequence"/>
</dbReference>
<accession>A0A921FLN9</accession>
<dbReference type="EMBL" id="DYXC01000072">
    <property type="protein sequence ID" value="HJF14428.1"/>
    <property type="molecule type" value="Genomic_DNA"/>
</dbReference>
<name>A0A921FLN9_9MICC</name>
<proteinExistence type="inferred from homology"/>
<dbReference type="InterPro" id="IPR029057">
    <property type="entry name" value="PRTase-like"/>
</dbReference>
<sequence>MTRILDVLDRVATSSAANMVGTAWRGMLNLVAPNPCSLCVWSDAVLHQLCEACAKLLKEQAKQIFQAQDFADALPLDLITGQPLPVFAASFYTPEMAKVLLKFKDHQHIKIAGFLRPIVYRTLQYASDMLGYSYYRLVPIPASGASMRKRGYNPVLTMLPRQLPPTLNLDAGVLKTRWHLLNRAAHHGTGIQSRREQSRKKFRVATRHAEPAEPVILIDDVLTTGATLAASARTLQAHGFDVVAAVVFSAVMPRG</sequence>
<evidence type="ECO:0008006" key="4">
    <source>
        <dbReference type="Google" id="ProtNLM"/>
    </source>
</evidence>
<reference evidence="2" key="1">
    <citation type="journal article" date="2021" name="PeerJ">
        <title>Extensive microbial diversity within the chicken gut microbiome revealed by metagenomics and culture.</title>
        <authorList>
            <person name="Gilroy R."/>
            <person name="Ravi A."/>
            <person name="Getino M."/>
            <person name="Pursley I."/>
            <person name="Horton D.L."/>
            <person name="Alikhan N.F."/>
            <person name="Baker D."/>
            <person name="Gharbi K."/>
            <person name="Hall N."/>
            <person name="Watson M."/>
            <person name="Adriaenssens E.M."/>
            <person name="Foster-Nyarko E."/>
            <person name="Jarju S."/>
            <person name="Secka A."/>
            <person name="Antonio M."/>
            <person name="Oren A."/>
            <person name="Chaudhuri R.R."/>
            <person name="La Ragione R."/>
            <person name="Hildebrand F."/>
            <person name="Pallen M.J."/>
        </authorList>
    </citation>
    <scope>NUCLEOTIDE SEQUENCE</scope>
    <source>
        <strain evidence="2">ChiHjej13B12-14962</strain>
    </source>
</reference>
<reference evidence="2" key="2">
    <citation type="submission" date="2021-09" db="EMBL/GenBank/DDBJ databases">
        <authorList>
            <person name="Gilroy R."/>
        </authorList>
    </citation>
    <scope>NUCLEOTIDE SEQUENCE</scope>
    <source>
        <strain evidence="2">ChiHjej13B12-14962</strain>
    </source>
</reference>
<protein>
    <recommendedName>
        <fullName evidence="4">Phosphoribosyltransferase domain-containing protein</fullName>
    </recommendedName>
</protein>
<dbReference type="PANTHER" id="PTHR47505:SF1">
    <property type="entry name" value="DNA UTILIZATION PROTEIN YHGH"/>
    <property type="match status" value="1"/>
</dbReference>
<dbReference type="InterPro" id="IPR000836">
    <property type="entry name" value="PRTase_dom"/>
</dbReference>
<gene>
    <name evidence="2" type="ORF">K8V32_06420</name>
</gene>
<comment type="similarity">
    <text evidence="1">Belongs to the ComF/GntX family.</text>
</comment>
<dbReference type="SUPFAM" id="SSF53271">
    <property type="entry name" value="PRTase-like"/>
    <property type="match status" value="1"/>
</dbReference>
<evidence type="ECO:0000313" key="2">
    <source>
        <dbReference type="EMBL" id="HJF14428.1"/>
    </source>
</evidence>
<dbReference type="InterPro" id="IPR051910">
    <property type="entry name" value="ComF/GntX_DNA_util-trans"/>
</dbReference>
<evidence type="ECO:0000313" key="3">
    <source>
        <dbReference type="Proteomes" id="UP000703315"/>
    </source>
</evidence>
<dbReference type="AlphaFoldDB" id="A0A921FLN9"/>
<dbReference type="CDD" id="cd06223">
    <property type="entry name" value="PRTases_typeI"/>
    <property type="match status" value="1"/>
</dbReference>
<dbReference type="PANTHER" id="PTHR47505">
    <property type="entry name" value="DNA UTILIZATION PROTEIN YHGH"/>
    <property type="match status" value="1"/>
</dbReference>
<dbReference type="Gene3D" id="3.40.50.2020">
    <property type="match status" value="1"/>
</dbReference>
<dbReference type="RefSeq" id="WP_303904619.1">
    <property type="nucleotide sequence ID" value="NZ_DYXC01000072.1"/>
</dbReference>
<evidence type="ECO:0000256" key="1">
    <source>
        <dbReference type="ARBA" id="ARBA00008007"/>
    </source>
</evidence>
<organism evidence="2 3">
    <name type="scientific">Enteractinococcus helveticum</name>
    <dbReference type="NCBI Taxonomy" id="1837282"/>
    <lineage>
        <taxon>Bacteria</taxon>
        <taxon>Bacillati</taxon>
        <taxon>Actinomycetota</taxon>
        <taxon>Actinomycetes</taxon>
        <taxon>Micrococcales</taxon>
        <taxon>Micrococcaceae</taxon>
    </lineage>
</organism>